<protein>
    <submittedName>
        <fullName evidence="2">DUF3473 domain-containing protein</fullName>
    </submittedName>
</protein>
<organism evidence="2 3">
    <name type="scientific">Corallincola holothuriorum</name>
    <dbReference type="NCBI Taxonomy" id="2282215"/>
    <lineage>
        <taxon>Bacteria</taxon>
        <taxon>Pseudomonadati</taxon>
        <taxon>Pseudomonadota</taxon>
        <taxon>Gammaproteobacteria</taxon>
        <taxon>Alteromonadales</taxon>
        <taxon>Psychromonadaceae</taxon>
        <taxon>Corallincola</taxon>
    </lineage>
</organism>
<dbReference type="GO" id="GO:0005975">
    <property type="term" value="P:carbohydrate metabolic process"/>
    <property type="evidence" value="ECO:0007669"/>
    <property type="project" value="InterPro"/>
</dbReference>
<reference evidence="2 3" key="1">
    <citation type="submission" date="2018-07" db="EMBL/GenBank/DDBJ databases">
        <title>Corallincola holothuriorum sp. nov., a new facultative anaerobe isolated from sea cucumber Apostichopus japonicus.</title>
        <authorList>
            <person name="Xia H."/>
        </authorList>
    </citation>
    <scope>NUCLEOTIDE SEQUENCE [LARGE SCALE GENOMIC DNA]</scope>
    <source>
        <strain evidence="2 3">C4</strain>
    </source>
</reference>
<dbReference type="OrthoDB" id="9784220at2"/>
<dbReference type="InterPro" id="IPR002509">
    <property type="entry name" value="NODB_dom"/>
</dbReference>
<evidence type="ECO:0000259" key="1">
    <source>
        <dbReference type="PROSITE" id="PS51677"/>
    </source>
</evidence>
<dbReference type="Pfam" id="PF11959">
    <property type="entry name" value="DUF3473"/>
    <property type="match status" value="1"/>
</dbReference>
<dbReference type="InterPro" id="IPR011330">
    <property type="entry name" value="Glyco_hydro/deAcase_b/a-brl"/>
</dbReference>
<dbReference type="AlphaFoldDB" id="A0A368N3W0"/>
<dbReference type="Pfam" id="PF01522">
    <property type="entry name" value="Polysacc_deac_1"/>
    <property type="match status" value="1"/>
</dbReference>
<keyword evidence="3" id="KW-1185">Reference proteome</keyword>
<dbReference type="Gene3D" id="3.20.20.370">
    <property type="entry name" value="Glycoside hydrolase/deacetylase"/>
    <property type="match status" value="1"/>
</dbReference>
<dbReference type="PANTHER" id="PTHR47561:SF1">
    <property type="entry name" value="POLYSACCHARIDE DEACETYLASE FAMILY PROTEIN (AFU_ORTHOLOGUE AFUA_6G05030)"/>
    <property type="match status" value="1"/>
</dbReference>
<dbReference type="InterPro" id="IPR014344">
    <property type="entry name" value="XrtA_polysacc_deacetyl"/>
</dbReference>
<feature type="domain" description="NodB homology" evidence="1">
    <location>
        <begin position="24"/>
        <end position="293"/>
    </location>
</feature>
<evidence type="ECO:0000313" key="2">
    <source>
        <dbReference type="EMBL" id="RCU45168.1"/>
    </source>
</evidence>
<proteinExistence type="predicted"/>
<dbReference type="PANTHER" id="PTHR47561">
    <property type="entry name" value="POLYSACCHARIDE DEACETYLASE FAMILY PROTEIN (AFU_ORTHOLOGUE AFUA_6G05030)"/>
    <property type="match status" value="1"/>
</dbReference>
<dbReference type="Proteomes" id="UP000252558">
    <property type="component" value="Unassembled WGS sequence"/>
</dbReference>
<dbReference type="PROSITE" id="PS51677">
    <property type="entry name" value="NODB"/>
    <property type="match status" value="1"/>
</dbReference>
<dbReference type="InterPro" id="IPR045235">
    <property type="entry name" value="PuuE_HpPgdA-like"/>
</dbReference>
<dbReference type="SUPFAM" id="SSF88713">
    <property type="entry name" value="Glycoside hydrolase/deacetylase"/>
    <property type="match status" value="1"/>
</dbReference>
<dbReference type="CDD" id="cd10941">
    <property type="entry name" value="CE4_PuuE_HpPgdA_like_2"/>
    <property type="match status" value="1"/>
</dbReference>
<sequence length="293" mass="33508">MMSKLQGAMTIDVEDYFQVEAFAKLVDRNKWDSYERRVAGSTRKALSLFQQHDAKATFFILGWVAEREPELVRDILAAGHEVASHGYAHQHVCGLTPEQFREDIVRAKGILEDIGGCAVQGYRAPCFSIDQDNHWAHEIIMETGHQYSSSIYPIKHDLYGVPNAPTEPFRLPNGLLEIPASTLPLGGKNLPISGGGYFRLLPLMISQWALKQHAKRHGQVVFYFHPWELDTEQPRMVDASRKSKFRHYLNLDRMEPRLSKLLNSLQWQSMADLYLTPDKTYPVVDWRSVKQAS</sequence>
<comment type="caution">
    <text evidence="2">The sequence shown here is derived from an EMBL/GenBank/DDBJ whole genome shotgun (WGS) entry which is preliminary data.</text>
</comment>
<accession>A0A368N3W0</accession>
<dbReference type="EMBL" id="QPID01000012">
    <property type="protein sequence ID" value="RCU45168.1"/>
    <property type="molecule type" value="Genomic_DNA"/>
</dbReference>
<dbReference type="InterPro" id="IPR022560">
    <property type="entry name" value="DUF3473"/>
</dbReference>
<name>A0A368N3W0_9GAMM</name>
<evidence type="ECO:0000313" key="3">
    <source>
        <dbReference type="Proteomes" id="UP000252558"/>
    </source>
</evidence>
<gene>
    <name evidence="2" type="ORF">DU002_17220</name>
</gene>
<dbReference type="NCBIfam" id="TIGR03006">
    <property type="entry name" value="pepcterm_polyde"/>
    <property type="match status" value="1"/>
</dbReference>
<dbReference type="GO" id="GO:0016810">
    <property type="term" value="F:hydrolase activity, acting on carbon-nitrogen (but not peptide) bonds"/>
    <property type="evidence" value="ECO:0007669"/>
    <property type="project" value="InterPro"/>
</dbReference>